<evidence type="ECO:0000256" key="1">
    <source>
        <dbReference type="SAM" id="Phobius"/>
    </source>
</evidence>
<keyword evidence="1" id="KW-1133">Transmembrane helix</keyword>
<evidence type="ECO:0000313" key="2">
    <source>
        <dbReference type="EMBL" id="URD91534.1"/>
    </source>
</evidence>
<dbReference type="AlphaFoldDB" id="A0A9E7F873"/>
<accession>A0A9E7F873</accession>
<gene>
    <name evidence="2" type="ORF">MUK42_26984</name>
</gene>
<keyword evidence="3" id="KW-1185">Reference proteome</keyword>
<keyword evidence="1" id="KW-0812">Transmembrane</keyword>
<name>A0A9E7F873_9LILI</name>
<feature type="transmembrane region" description="Helical" evidence="1">
    <location>
        <begin position="69"/>
        <end position="89"/>
    </location>
</feature>
<keyword evidence="1" id="KW-0472">Membrane</keyword>
<protein>
    <submittedName>
        <fullName evidence="2">Uncharacterized protein</fullName>
    </submittedName>
</protein>
<organism evidence="2 3">
    <name type="scientific">Musa troglodytarum</name>
    <name type="common">fe'i banana</name>
    <dbReference type="NCBI Taxonomy" id="320322"/>
    <lineage>
        <taxon>Eukaryota</taxon>
        <taxon>Viridiplantae</taxon>
        <taxon>Streptophyta</taxon>
        <taxon>Embryophyta</taxon>
        <taxon>Tracheophyta</taxon>
        <taxon>Spermatophyta</taxon>
        <taxon>Magnoliopsida</taxon>
        <taxon>Liliopsida</taxon>
        <taxon>Zingiberales</taxon>
        <taxon>Musaceae</taxon>
        <taxon>Musa</taxon>
    </lineage>
</organism>
<sequence>MKHILKCFETGNKYCKKAVQNHNNKELLPVLHHQANGGRGGGGAQTSHNSWPSWSCGKCFLSSQKAVSFLNLLIICYSSTTLHLLATAIL</sequence>
<dbReference type="EMBL" id="CP097505">
    <property type="protein sequence ID" value="URD91534.1"/>
    <property type="molecule type" value="Genomic_DNA"/>
</dbReference>
<dbReference type="Proteomes" id="UP001055439">
    <property type="component" value="Chromosome 3"/>
</dbReference>
<evidence type="ECO:0000313" key="3">
    <source>
        <dbReference type="Proteomes" id="UP001055439"/>
    </source>
</evidence>
<reference evidence="2" key="1">
    <citation type="submission" date="2022-05" db="EMBL/GenBank/DDBJ databases">
        <title>The Musa troglodytarum L. genome provides insights into the mechanism of non-climacteric behaviour and enrichment of carotenoids.</title>
        <authorList>
            <person name="Wang J."/>
        </authorList>
    </citation>
    <scope>NUCLEOTIDE SEQUENCE</scope>
    <source>
        <tissue evidence="2">Leaf</tissue>
    </source>
</reference>
<proteinExistence type="predicted"/>